<evidence type="ECO:0000259" key="2">
    <source>
        <dbReference type="Pfam" id="PF18915"/>
    </source>
</evidence>
<comment type="caution">
    <text evidence="3">The sequence shown here is derived from an EMBL/GenBank/DDBJ whole genome shotgun (WGS) entry which is preliminary data.</text>
</comment>
<feature type="domain" description="DUF5667" evidence="2">
    <location>
        <begin position="70"/>
        <end position="134"/>
    </location>
</feature>
<protein>
    <recommendedName>
        <fullName evidence="2">DUF5667 domain-containing protein</fullName>
    </recommendedName>
</protein>
<keyword evidence="1" id="KW-1133">Transmembrane helix</keyword>
<name>X1C5Y8_9ZZZZ</name>
<reference evidence="3" key="1">
    <citation type="journal article" date="2014" name="Front. Microbiol.">
        <title>High frequency of phylogenetically diverse reductive dehalogenase-homologous genes in deep subseafloor sedimentary metagenomes.</title>
        <authorList>
            <person name="Kawai M."/>
            <person name="Futagami T."/>
            <person name="Toyoda A."/>
            <person name="Takaki Y."/>
            <person name="Nishi S."/>
            <person name="Hori S."/>
            <person name="Arai W."/>
            <person name="Tsubouchi T."/>
            <person name="Morono Y."/>
            <person name="Uchiyama I."/>
            <person name="Ito T."/>
            <person name="Fujiyama A."/>
            <person name="Inagaki F."/>
            <person name="Takami H."/>
        </authorList>
    </citation>
    <scope>NUCLEOTIDE SEQUENCE</scope>
    <source>
        <strain evidence="3">Expedition CK06-06</strain>
    </source>
</reference>
<gene>
    <name evidence="3" type="ORF">S01H4_28854</name>
</gene>
<evidence type="ECO:0000313" key="3">
    <source>
        <dbReference type="EMBL" id="GAG88747.1"/>
    </source>
</evidence>
<feature type="non-terminal residue" evidence="3">
    <location>
        <position position="149"/>
    </location>
</feature>
<proteinExistence type="predicted"/>
<feature type="non-terminal residue" evidence="3">
    <location>
        <position position="1"/>
    </location>
</feature>
<keyword evidence="1" id="KW-0472">Membrane</keyword>
<evidence type="ECO:0000256" key="1">
    <source>
        <dbReference type="SAM" id="Phobius"/>
    </source>
</evidence>
<organism evidence="3">
    <name type="scientific">marine sediment metagenome</name>
    <dbReference type="NCBI Taxonomy" id="412755"/>
    <lineage>
        <taxon>unclassified sequences</taxon>
        <taxon>metagenomes</taxon>
        <taxon>ecological metagenomes</taxon>
    </lineage>
</organism>
<dbReference type="InterPro" id="IPR043725">
    <property type="entry name" value="DUF5667"/>
</dbReference>
<dbReference type="EMBL" id="BART01014483">
    <property type="protein sequence ID" value="GAG88747.1"/>
    <property type="molecule type" value="Genomic_DNA"/>
</dbReference>
<feature type="transmembrane region" description="Helical" evidence="1">
    <location>
        <begin position="46"/>
        <end position="66"/>
    </location>
</feature>
<accession>X1C5Y8</accession>
<keyword evidence="1" id="KW-0812">Transmembrane</keyword>
<dbReference type="AlphaFoldDB" id="X1C5Y8"/>
<dbReference type="Pfam" id="PF18915">
    <property type="entry name" value="DUF5667"/>
    <property type="match status" value="1"/>
</dbReference>
<sequence>LKGVKPDSKYITNSLKKIYTSSTETKEIKVPKTGRIRVGAAILKPALIFLAVFVFISFSFAGTVYASQDSIPGEILYPVKRSAEDIRLLLCPESMKGSLHYKFLNIRVLEADILLETGESLDIEIIEELLEEADGEFGECKRYGYFNSS</sequence>